<keyword evidence="17" id="KW-1185">Reference proteome</keyword>
<dbReference type="InParanoid" id="A0A286URI6"/>
<evidence type="ECO:0000313" key="16">
    <source>
        <dbReference type="EMBL" id="PAV22144.1"/>
    </source>
</evidence>
<dbReference type="SUPFAM" id="SSF53448">
    <property type="entry name" value="Nucleotide-diphospho-sugar transferases"/>
    <property type="match status" value="1"/>
</dbReference>
<evidence type="ECO:0000256" key="13">
    <source>
        <dbReference type="ARBA" id="ARBA00031543"/>
    </source>
</evidence>
<dbReference type="AlphaFoldDB" id="A0A286URI6"/>
<accession>A0A286URI6</accession>
<evidence type="ECO:0000256" key="15">
    <source>
        <dbReference type="SAM" id="Phobius"/>
    </source>
</evidence>
<dbReference type="InterPro" id="IPR025993">
    <property type="entry name" value="Ceramide_glucosylTrfase"/>
</dbReference>
<evidence type="ECO:0000256" key="8">
    <source>
        <dbReference type="ARBA" id="ARBA00022679"/>
    </source>
</evidence>
<feature type="transmembrane region" description="Helical" evidence="15">
    <location>
        <begin position="14"/>
        <end position="40"/>
    </location>
</feature>
<evidence type="ECO:0000256" key="12">
    <source>
        <dbReference type="ARBA" id="ARBA00031017"/>
    </source>
</evidence>
<evidence type="ECO:0000256" key="2">
    <source>
        <dbReference type="ARBA" id="ARBA00004760"/>
    </source>
</evidence>
<keyword evidence="10 15" id="KW-1133">Transmembrane helix</keyword>
<sequence length="475" mass="53002">MDLDGGVSPSSSSVIFKVLAIAAIIWYCFLWAISIIGCLTGRKYYRNRPRSPLSSAPASKVPGVSILRPLKGLDTNLFENLESTFTQEYPREKVEILLCVADADDQALSVVHSLLEKYPQVDARVVIGEEIVGVNPKVNNLMRSYREAKHDILWVLDSNVQVAPGTLARSVDALNYPTKPGKRRIGVVHHVPFAVSSSSDNLIGSRAEEAFLNTNHAKMYLAINRVAIESCVVGKSCMYRRSDLDRVTGDLKPLPLSEADGSVPPPDDGKVRGLAAFGRFLAEDNMISGALWHELGLRHSLSCDVARNVVGRMSLQAYIARRVRWIRVRKYMVLVATIIEPLTECIMLSVLASLAARHLWGVPPYVVLVVHYCAWIALDLDVYDSLAGHYLPVEQRWSFLVAWAVRELMAFPIWIIGMLGSKVEWRGQSYLILKNGETSHTSPDTSWLSYFTGRRRKRDGYEQVDQEAVPLAEQP</sequence>
<protein>
    <recommendedName>
        <fullName evidence="6">Ceramide glucosyltransferase</fullName>
        <ecNumber evidence="5">2.4.1.80</ecNumber>
    </recommendedName>
    <alternativeName>
        <fullName evidence="13">Glucosylceramide synthase</fullName>
    </alternativeName>
    <alternativeName>
        <fullName evidence="14">UDP-glucose ceramide glucosyltransferase</fullName>
    </alternativeName>
    <alternativeName>
        <fullName evidence="12">UDP-glucose:N-acylsphingosine D-glucosyltransferase</fullName>
    </alternativeName>
</protein>
<dbReference type="GO" id="GO:0008120">
    <property type="term" value="F:ceramide glucosyltransferase activity"/>
    <property type="evidence" value="ECO:0007669"/>
    <property type="project" value="UniProtKB-EC"/>
</dbReference>
<evidence type="ECO:0000256" key="6">
    <source>
        <dbReference type="ARBA" id="ARBA00019988"/>
    </source>
</evidence>
<evidence type="ECO:0000256" key="10">
    <source>
        <dbReference type="ARBA" id="ARBA00022989"/>
    </source>
</evidence>
<keyword evidence="8" id="KW-0808">Transferase</keyword>
<reference evidence="16 17" key="1">
    <citation type="journal article" date="2017" name="Mol. Ecol.">
        <title>Comparative and population genomic landscape of Phellinus noxius: A hypervariable fungus causing root rot in trees.</title>
        <authorList>
            <person name="Chung C.L."/>
            <person name="Lee T.J."/>
            <person name="Akiba M."/>
            <person name="Lee H.H."/>
            <person name="Kuo T.H."/>
            <person name="Liu D."/>
            <person name="Ke H.M."/>
            <person name="Yokoi T."/>
            <person name="Roa M.B."/>
            <person name="Lu M.J."/>
            <person name="Chang Y.Y."/>
            <person name="Ann P.J."/>
            <person name="Tsai J.N."/>
            <person name="Chen C.Y."/>
            <person name="Tzean S.S."/>
            <person name="Ota Y."/>
            <person name="Hattori T."/>
            <person name="Sahashi N."/>
            <person name="Liou R.F."/>
            <person name="Kikuchi T."/>
            <person name="Tsai I.J."/>
        </authorList>
    </citation>
    <scope>NUCLEOTIDE SEQUENCE [LARGE SCALE GENOMIC DNA]</scope>
    <source>
        <strain evidence="16 17">FFPRI411160</strain>
    </source>
</reference>
<dbReference type="UniPathway" id="UPA00222"/>
<evidence type="ECO:0000256" key="7">
    <source>
        <dbReference type="ARBA" id="ARBA00022676"/>
    </source>
</evidence>
<comment type="similarity">
    <text evidence="4">Belongs to the glycosyltransferase 2 family.</text>
</comment>
<gene>
    <name evidence="16" type="ORF">PNOK_0210100</name>
</gene>
<name>A0A286URI6_9AGAM</name>
<evidence type="ECO:0000256" key="14">
    <source>
        <dbReference type="ARBA" id="ARBA00032575"/>
    </source>
</evidence>
<dbReference type="EMBL" id="NBII01000002">
    <property type="protein sequence ID" value="PAV22144.1"/>
    <property type="molecule type" value="Genomic_DNA"/>
</dbReference>
<dbReference type="EC" id="2.4.1.80" evidence="5"/>
<comment type="pathway">
    <text evidence="3">Sphingolipid metabolism.</text>
</comment>
<dbReference type="Proteomes" id="UP000217199">
    <property type="component" value="Unassembled WGS sequence"/>
</dbReference>
<comment type="subcellular location">
    <subcellularLocation>
        <location evidence="1">Membrane</location>
        <topology evidence="1">Multi-pass membrane protein</topology>
    </subcellularLocation>
</comment>
<evidence type="ECO:0000256" key="9">
    <source>
        <dbReference type="ARBA" id="ARBA00022692"/>
    </source>
</evidence>
<keyword evidence="9 15" id="KW-0812">Transmembrane</keyword>
<dbReference type="PANTHER" id="PTHR12726:SF0">
    <property type="entry name" value="CERAMIDE GLUCOSYLTRANSFERASE"/>
    <property type="match status" value="1"/>
</dbReference>
<dbReference type="OrthoDB" id="1483400at2759"/>
<dbReference type="Gene3D" id="3.90.550.10">
    <property type="entry name" value="Spore Coat Polysaccharide Biosynthesis Protein SpsA, Chain A"/>
    <property type="match status" value="1"/>
</dbReference>
<dbReference type="PANTHER" id="PTHR12726">
    <property type="entry name" value="CERAMIDE GLUCOSYLTRANSFERASE"/>
    <property type="match status" value="1"/>
</dbReference>
<evidence type="ECO:0000256" key="1">
    <source>
        <dbReference type="ARBA" id="ARBA00004141"/>
    </source>
</evidence>
<proteinExistence type="inferred from homology"/>
<organism evidence="16 17">
    <name type="scientific">Pyrrhoderma noxium</name>
    <dbReference type="NCBI Taxonomy" id="2282107"/>
    <lineage>
        <taxon>Eukaryota</taxon>
        <taxon>Fungi</taxon>
        <taxon>Dikarya</taxon>
        <taxon>Basidiomycota</taxon>
        <taxon>Agaricomycotina</taxon>
        <taxon>Agaricomycetes</taxon>
        <taxon>Hymenochaetales</taxon>
        <taxon>Hymenochaetaceae</taxon>
        <taxon>Pyrrhoderma</taxon>
    </lineage>
</organism>
<dbReference type="GO" id="GO:0006679">
    <property type="term" value="P:glucosylceramide biosynthetic process"/>
    <property type="evidence" value="ECO:0007669"/>
    <property type="project" value="TreeGrafter"/>
</dbReference>
<evidence type="ECO:0000256" key="11">
    <source>
        <dbReference type="ARBA" id="ARBA00023136"/>
    </source>
</evidence>
<evidence type="ECO:0000256" key="4">
    <source>
        <dbReference type="ARBA" id="ARBA00006739"/>
    </source>
</evidence>
<dbReference type="STRING" id="2282107.A0A286URI6"/>
<dbReference type="CDD" id="cd02520">
    <property type="entry name" value="Glucosylceramide_synthase"/>
    <property type="match status" value="1"/>
</dbReference>
<keyword evidence="11 15" id="KW-0472">Membrane</keyword>
<evidence type="ECO:0000313" key="17">
    <source>
        <dbReference type="Proteomes" id="UP000217199"/>
    </source>
</evidence>
<feature type="transmembrane region" description="Helical" evidence="15">
    <location>
        <begin position="331"/>
        <end position="356"/>
    </location>
</feature>
<feature type="transmembrane region" description="Helical" evidence="15">
    <location>
        <begin position="397"/>
        <end position="419"/>
    </location>
</feature>
<evidence type="ECO:0000256" key="5">
    <source>
        <dbReference type="ARBA" id="ARBA00012699"/>
    </source>
</evidence>
<dbReference type="InterPro" id="IPR029044">
    <property type="entry name" value="Nucleotide-diphossugar_trans"/>
</dbReference>
<evidence type="ECO:0000256" key="3">
    <source>
        <dbReference type="ARBA" id="ARBA00004991"/>
    </source>
</evidence>
<comment type="caution">
    <text evidence="16">The sequence shown here is derived from an EMBL/GenBank/DDBJ whole genome shotgun (WGS) entry which is preliminary data.</text>
</comment>
<keyword evidence="7" id="KW-0328">Glycosyltransferase</keyword>
<dbReference type="Pfam" id="PF13506">
    <property type="entry name" value="Glyco_transf_21"/>
    <property type="match status" value="2"/>
</dbReference>
<dbReference type="GO" id="GO:0016020">
    <property type="term" value="C:membrane"/>
    <property type="evidence" value="ECO:0007669"/>
    <property type="project" value="UniProtKB-SubCell"/>
</dbReference>
<comment type="pathway">
    <text evidence="2">Lipid metabolism; sphingolipid metabolism.</text>
</comment>